<dbReference type="RefSeq" id="XP_049123653.1">
    <property type="nucleotide sequence ID" value="XM_049267696.1"/>
</dbReference>
<keyword evidence="5" id="KW-0808">Transferase</keyword>
<dbReference type="CDD" id="cd17546">
    <property type="entry name" value="REC_hyHK_CKI1_RcsC-like"/>
    <property type="match status" value="1"/>
</dbReference>
<dbReference type="InterPro" id="IPR011006">
    <property type="entry name" value="CheY-like_superfamily"/>
</dbReference>
<evidence type="ECO:0000256" key="3">
    <source>
        <dbReference type="SAM" id="MobiDB-lite"/>
    </source>
</evidence>
<dbReference type="Proteomes" id="UP001055115">
    <property type="component" value="Unassembled WGS sequence"/>
</dbReference>
<feature type="domain" description="Response regulatory" evidence="4">
    <location>
        <begin position="89"/>
        <end position="210"/>
    </location>
</feature>
<gene>
    <name evidence="5" type="ORF">ColSpa_01484</name>
</gene>
<sequence length="213" mass="23304">MLLVFDRWSAVQGRRIGLKKESSASGIPQIIIESELDQLGMKFQSLSSSSIQPSDSDDSGIQVESKLQEKSAPRPKPFKSNSAENPTVEFLLVEDNPINLKILSTYMNKLGVRFNTATDGRKALEAYVRNPAECKYILTDVSMPVMDGFEATRQIRAHEKALGLAPATIIALTGLASSESQNEAFTSGMDLFLTKPVKLKELEAILNSRGLLG</sequence>
<comment type="caution">
    <text evidence="5">The sequence shown here is derived from an EMBL/GenBank/DDBJ whole genome shotgun (WGS) entry which is preliminary data.</text>
</comment>
<dbReference type="SMART" id="SM00448">
    <property type="entry name" value="REC"/>
    <property type="match status" value="1"/>
</dbReference>
<dbReference type="EMBL" id="BQXU01000002">
    <property type="protein sequence ID" value="GKT41303.1"/>
    <property type="molecule type" value="Genomic_DNA"/>
</dbReference>
<evidence type="ECO:0000313" key="6">
    <source>
        <dbReference type="Proteomes" id="UP001055115"/>
    </source>
</evidence>
<feature type="modified residue" description="4-aspartylphosphate" evidence="2">
    <location>
        <position position="140"/>
    </location>
</feature>
<dbReference type="PANTHER" id="PTHR43719">
    <property type="entry name" value="TWO-COMPONENT HISTIDINE KINASE"/>
    <property type="match status" value="1"/>
</dbReference>
<dbReference type="PROSITE" id="PS50110">
    <property type="entry name" value="RESPONSE_REGULATORY"/>
    <property type="match status" value="1"/>
</dbReference>
<dbReference type="InterPro" id="IPR001789">
    <property type="entry name" value="Sig_transdc_resp-reg_receiver"/>
</dbReference>
<evidence type="ECO:0000256" key="1">
    <source>
        <dbReference type="ARBA" id="ARBA00022553"/>
    </source>
</evidence>
<keyword evidence="5" id="KW-0418">Kinase</keyword>
<dbReference type="Gene3D" id="3.40.50.2300">
    <property type="match status" value="1"/>
</dbReference>
<dbReference type="InterPro" id="IPR050956">
    <property type="entry name" value="2C_system_His_kinase"/>
</dbReference>
<dbReference type="Pfam" id="PF00072">
    <property type="entry name" value="Response_reg"/>
    <property type="match status" value="1"/>
</dbReference>
<dbReference type="PANTHER" id="PTHR43719:SF28">
    <property type="entry name" value="PEROXIDE STRESS-ACTIVATED HISTIDINE KINASE MAK1-RELATED"/>
    <property type="match status" value="1"/>
</dbReference>
<accession>A0AA37NYM2</accession>
<dbReference type="GeneID" id="73322286"/>
<reference evidence="5 6" key="1">
    <citation type="submission" date="2022-03" db="EMBL/GenBank/DDBJ databases">
        <title>Genome data of Colletotrichum spp.</title>
        <authorList>
            <person name="Utami Y.D."/>
            <person name="Hiruma K."/>
        </authorList>
    </citation>
    <scope>NUCLEOTIDE SEQUENCE [LARGE SCALE GENOMIC DNA]</scope>
    <source>
        <strain evidence="5 6">MAFF 239500</strain>
    </source>
</reference>
<dbReference type="AlphaFoldDB" id="A0AA37NYM2"/>
<evidence type="ECO:0000256" key="2">
    <source>
        <dbReference type="PROSITE-ProRule" id="PRU00169"/>
    </source>
</evidence>
<keyword evidence="6" id="KW-1185">Reference proteome</keyword>
<dbReference type="GO" id="GO:0016301">
    <property type="term" value="F:kinase activity"/>
    <property type="evidence" value="ECO:0007669"/>
    <property type="project" value="UniProtKB-KW"/>
</dbReference>
<evidence type="ECO:0000313" key="5">
    <source>
        <dbReference type="EMBL" id="GKT41303.1"/>
    </source>
</evidence>
<name>A0AA37NYM2_9PEZI</name>
<proteinExistence type="predicted"/>
<dbReference type="GO" id="GO:0000160">
    <property type="term" value="P:phosphorelay signal transduction system"/>
    <property type="evidence" value="ECO:0007669"/>
    <property type="project" value="InterPro"/>
</dbReference>
<evidence type="ECO:0000259" key="4">
    <source>
        <dbReference type="PROSITE" id="PS50110"/>
    </source>
</evidence>
<feature type="region of interest" description="Disordered" evidence="3">
    <location>
        <begin position="47"/>
        <end position="82"/>
    </location>
</feature>
<keyword evidence="1 2" id="KW-0597">Phosphoprotein</keyword>
<dbReference type="SUPFAM" id="SSF52172">
    <property type="entry name" value="CheY-like"/>
    <property type="match status" value="1"/>
</dbReference>
<protein>
    <submittedName>
        <fullName evidence="5">Peroxide stress-activated histidine kinase mak1</fullName>
    </submittedName>
</protein>
<organism evidence="5 6">
    <name type="scientific">Colletotrichum spaethianum</name>
    <dbReference type="NCBI Taxonomy" id="700344"/>
    <lineage>
        <taxon>Eukaryota</taxon>
        <taxon>Fungi</taxon>
        <taxon>Dikarya</taxon>
        <taxon>Ascomycota</taxon>
        <taxon>Pezizomycotina</taxon>
        <taxon>Sordariomycetes</taxon>
        <taxon>Hypocreomycetidae</taxon>
        <taxon>Glomerellales</taxon>
        <taxon>Glomerellaceae</taxon>
        <taxon>Colletotrichum</taxon>
        <taxon>Colletotrichum spaethianum species complex</taxon>
    </lineage>
</organism>